<evidence type="ECO:0000256" key="2">
    <source>
        <dbReference type="SAM" id="SignalP"/>
    </source>
</evidence>
<dbReference type="RefSeq" id="WP_063970459.1">
    <property type="nucleotide sequence ID" value="NZ_JAMXLT020000015.1"/>
</dbReference>
<evidence type="ECO:0000259" key="4">
    <source>
        <dbReference type="Pfam" id="PF21959"/>
    </source>
</evidence>
<proteinExistence type="predicted"/>
<dbReference type="InterPro" id="IPR047589">
    <property type="entry name" value="DUF11_rpt"/>
</dbReference>
<dbReference type="InterPro" id="IPR001434">
    <property type="entry name" value="OmcB-like_DUF11"/>
</dbReference>
<dbReference type="InterPro" id="IPR028974">
    <property type="entry name" value="TSP_type-3_rpt"/>
</dbReference>
<dbReference type="Pfam" id="PF01345">
    <property type="entry name" value="DUF11"/>
    <property type="match status" value="1"/>
</dbReference>
<feature type="compositionally biased region" description="Low complexity" evidence="1">
    <location>
        <begin position="417"/>
        <end position="429"/>
    </location>
</feature>
<feature type="region of interest" description="Disordered" evidence="1">
    <location>
        <begin position="417"/>
        <end position="436"/>
    </location>
</feature>
<keyword evidence="6" id="KW-1185">Reference proteome</keyword>
<dbReference type="SUPFAM" id="SSF103647">
    <property type="entry name" value="TSP type-3 repeat"/>
    <property type="match status" value="1"/>
</dbReference>
<accession>A0ABU4JI13</accession>
<evidence type="ECO:0000313" key="6">
    <source>
        <dbReference type="Proteomes" id="UP001204439"/>
    </source>
</evidence>
<feature type="signal peptide" evidence="2">
    <location>
        <begin position="1"/>
        <end position="31"/>
    </location>
</feature>
<keyword evidence="2" id="KW-0732">Signal</keyword>
<dbReference type="PANTHER" id="PTHR12223">
    <property type="entry name" value="VESICULAR MANNOSE-BINDING LECTIN"/>
    <property type="match status" value="1"/>
</dbReference>
<name>A0ABU4JI13_9FLAO</name>
<comment type="caution">
    <text evidence="5">The sequence shown here is derived from an EMBL/GenBank/DDBJ whole genome shotgun (WGS) entry which is preliminary data.</text>
</comment>
<dbReference type="Proteomes" id="UP001204439">
    <property type="component" value="Unassembled WGS sequence"/>
</dbReference>
<dbReference type="InterPro" id="IPR056573">
    <property type="entry name" value="Lectin_L-type_dom"/>
</dbReference>
<reference evidence="5 6" key="1">
    <citation type="submission" date="2023-11" db="EMBL/GenBank/DDBJ databases">
        <title>First isolation, identification, and characterization of non-pathogenic Epilithonimonas ginsengisoli isolated from diseased farmed rainbow trout (Oncorhynchus mykiss) in Chile.</title>
        <authorList>
            <person name="Miranda C.D."/>
            <person name="Irgang R."/>
            <person name="Concha C."/>
            <person name="Rojas R."/>
            <person name="Avendano R."/>
        </authorList>
    </citation>
    <scope>NUCLEOTIDE SEQUENCE [LARGE SCALE GENOMIC DNA]</scope>
    <source>
        <strain evidence="5 6">FP99</strain>
    </source>
</reference>
<dbReference type="Gene3D" id="2.60.40.10">
    <property type="entry name" value="Immunoglobulins"/>
    <property type="match status" value="1"/>
</dbReference>
<dbReference type="Gene3D" id="2.60.120.200">
    <property type="match status" value="1"/>
</dbReference>
<evidence type="ECO:0000313" key="5">
    <source>
        <dbReference type="EMBL" id="MDW8549166.1"/>
    </source>
</evidence>
<dbReference type="InterPro" id="IPR054215">
    <property type="entry name" value="DUF6923"/>
</dbReference>
<dbReference type="SUPFAM" id="SSF101898">
    <property type="entry name" value="NHL repeat"/>
    <property type="match status" value="1"/>
</dbReference>
<evidence type="ECO:0000259" key="3">
    <source>
        <dbReference type="Pfam" id="PF01345"/>
    </source>
</evidence>
<dbReference type="InterPro" id="IPR013320">
    <property type="entry name" value="ConA-like_dom_sf"/>
</dbReference>
<dbReference type="InterPro" id="IPR013783">
    <property type="entry name" value="Ig-like_fold"/>
</dbReference>
<feature type="chain" id="PRO_5046629605" evidence="2">
    <location>
        <begin position="32"/>
        <end position="1098"/>
    </location>
</feature>
<gene>
    <name evidence="5" type="ORF">NG800_009605</name>
</gene>
<organism evidence="5 6">
    <name type="scientific">Epilithonimonas ginsengisoli</name>
    <dbReference type="NCBI Taxonomy" id="1245592"/>
    <lineage>
        <taxon>Bacteria</taxon>
        <taxon>Pseudomonadati</taxon>
        <taxon>Bacteroidota</taxon>
        <taxon>Flavobacteriia</taxon>
        <taxon>Flavobacteriales</taxon>
        <taxon>Weeksellaceae</taxon>
        <taxon>Chryseobacterium group</taxon>
        <taxon>Epilithonimonas</taxon>
    </lineage>
</organism>
<dbReference type="SUPFAM" id="SSF49899">
    <property type="entry name" value="Concanavalin A-like lectins/glucanases"/>
    <property type="match status" value="1"/>
</dbReference>
<dbReference type="EMBL" id="JAMXLT020000015">
    <property type="protein sequence ID" value="MDW8549166.1"/>
    <property type="molecule type" value="Genomic_DNA"/>
</dbReference>
<dbReference type="InterPro" id="IPR051136">
    <property type="entry name" value="Intracellular_Lectin-GPT"/>
</dbReference>
<dbReference type="Pfam" id="PF18483">
    <property type="entry name" value="Lectin_L-type_dom"/>
    <property type="match status" value="1"/>
</dbReference>
<feature type="domain" description="DUF11" evidence="3">
    <location>
        <begin position="311"/>
        <end position="425"/>
    </location>
</feature>
<sequence>MNKTLNFKTFKSFLQLILLVISVFGFSQTPALEMASPAASNGVVYTYSTNLQKNTDNPSGNTFTAYTTPSNLSATFTVNNQTYTGNNTYNNQPGSLFFGDVALGNSTINAPAYQLLNSLGNVSTAAPWTADNNQYTSYNSTAGTGINIASNYGIRTLISTNALGAQSTTGRYKMGEVTITFSRGVNNPLLHLKGLGGILGTGFSFTAEFTVKSVLNSSNKEILGTTNLSLPSGTNLTIDNTAKTINNSYIGLTNPATTNSGRGTVNFQANDIKTIVLEVYMNGNSAGQSWTASNGSLADAFLMSVSAGESDLRVTKTVSNATPTEGSNIVFTVTASNLGASNNSNVTVNDLLPSGYTYFSHTASTGTYVPGTGVWTIGNLNDQANATLTITAIVNATGNFTNTATISTTSGIADPNTTNNTASVSTTPVITDSDGDGVPDSLDLDDDNDGILDCTENGLDKPVNQIFELNGNASQISSNEVQLTPALNSQAGEMWSYGKIDFTKNFSMPFEAYLGNNDAGADGMAIVFQNDPAGINAIGAAGEGIGARGIQNGVVLELDTYSNTGSPALDPVADHGQIWKSSDQTAITSTVALPNLENGAWHAVVVNWDSASQTLSYTVDGTLVGTYTGNIVTNYFGGANKVYFGFTASTGGLNNDQRVRFSSLCSLPLEVDTDGDGFPNSLDLDSDGDGCPDAIEGGDNITQTMLNGSNAIGSNISGTLNTPAIATVDANGVPMLVNSGGLADIVGDVGQGIGDSQNIMVNSCAVPFICDSNMYMVQDSQAKLYRIDTSTNPFNFVQIGTGATYPVNATGYNPTDNFIYGISGGANVAKSLIRIDANGTFYNLGVISGLDIAAGYTSGEIDNNGNYYIKLAGTGNNKLYKVDIATRTATLIPLSRNINFIDIAYSVTDQLLWTQDTVSRQVVSINPVTGAVNDTSYVHPINDYGAWFGSGDGKIYASSNSGSVFTMFDKVTGAPTTISASQASTNNDGAHCVTAVIKFDNYCYKLPTTVAGTQVPSNHGITALGRAGADNSNWPMVRQSAWTVLEAKTKGFVVNRVANPATDIANPVEGMMVFDTTAQCLKIYNGTVWSCYSTPACP</sequence>
<dbReference type="NCBIfam" id="TIGR01451">
    <property type="entry name" value="B_ant_repeat"/>
    <property type="match status" value="1"/>
</dbReference>
<dbReference type="Pfam" id="PF21959">
    <property type="entry name" value="DUF6923"/>
    <property type="match status" value="1"/>
</dbReference>
<dbReference type="CDD" id="cd01951">
    <property type="entry name" value="lectin_L-type"/>
    <property type="match status" value="1"/>
</dbReference>
<feature type="domain" description="DUF6923" evidence="4">
    <location>
        <begin position="778"/>
        <end position="994"/>
    </location>
</feature>
<protein>
    <submittedName>
        <fullName evidence="5">DUF11 domain-containing protein</fullName>
    </submittedName>
</protein>
<evidence type="ECO:0000256" key="1">
    <source>
        <dbReference type="SAM" id="MobiDB-lite"/>
    </source>
</evidence>